<evidence type="ECO:0000313" key="15">
    <source>
        <dbReference type="Proteomes" id="UP001589619"/>
    </source>
</evidence>
<gene>
    <name evidence="14" type="ORF">ACFFNY_34170</name>
</gene>
<feature type="transmembrane region" description="Helical" evidence="12">
    <location>
        <begin position="87"/>
        <end position="104"/>
    </location>
</feature>
<feature type="domain" description="EamA" evidence="13">
    <location>
        <begin position="34"/>
        <end position="102"/>
    </location>
</feature>
<keyword evidence="3" id="KW-1003">Cell membrane</keyword>
<feature type="transmembrane region" description="Helical" evidence="12">
    <location>
        <begin position="61"/>
        <end position="81"/>
    </location>
</feature>
<dbReference type="Gene3D" id="1.10.3730.20">
    <property type="match status" value="1"/>
</dbReference>
<comment type="subcellular location">
    <subcellularLocation>
        <location evidence="1">Cell membrane</location>
        <topology evidence="1">Multi-pass membrane protein</topology>
    </subcellularLocation>
</comment>
<accession>A0ABV5W8C5</accession>
<keyword evidence="5" id="KW-0997">Cell inner membrane</keyword>
<evidence type="ECO:0000259" key="13">
    <source>
        <dbReference type="Pfam" id="PF00892"/>
    </source>
</evidence>
<sequence>MMTVTGSTLLKLGSRGIHFEGAVWGILLSYMTSPALLAGFAAYALGAILWVYCLSQFDLSYVTFVSSFQYVLLLLVSILIFQEQISMMKWVGCGIILVGVYFWLKG</sequence>
<comment type="caution">
    <text evidence="14">The sequence shown here is derived from an EMBL/GenBank/DDBJ whole genome shotgun (WGS) entry which is preliminary data.</text>
</comment>
<evidence type="ECO:0000256" key="3">
    <source>
        <dbReference type="ARBA" id="ARBA00022475"/>
    </source>
</evidence>
<dbReference type="InterPro" id="IPR000620">
    <property type="entry name" value="EamA_dom"/>
</dbReference>
<comment type="similarity">
    <text evidence="2">Belongs to the EamA transporter family.</text>
</comment>
<evidence type="ECO:0000256" key="11">
    <source>
        <dbReference type="ARBA" id="ARBA00023136"/>
    </source>
</evidence>
<evidence type="ECO:0000256" key="6">
    <source>
        <dbReference type="ARBA" id="ARBA00022556"/>
    </source>
</evidence>
<dbReference type="InterPro" id="IPR037185">
    <property type="entry name" value="EmrE-like"/>
</dbReference>
<reference evidence="14 15" key="1">
    <citation type="submission" date="2024-09" db="EMBL/GenBank/DDBJ databases">
        <authorList>
            <person name="Sun Q."/>
            <person name="Mori K."/>
        </authorList>
    </citation>
    <scope>NUCLEOTIDE SEQUENCE [LARGE SCALE GENOMIC DNA]</scope>
    <source>
        <strain evidence="14 15">JCM 12520</strain>
    </source>
</reference>
<evidence type="ECO:0000256" key="1">
    <source>
        <dbReference type="ARBA" id="ARBA00004651"/>
    </source>
</evidence>
<evidence type="ECO:0000256" key="7">
    <source>
        <dbReference type="ARBA" id="ARBA00022692"/>
    </source>
</evidence>
<dbReference type="SUPFAM" id="SSF103481">
    <property type="entry name" value="Multidrug resistance efflux transporter EmrE"/>
    <property type="match status" value="1"/>
</dbReference>
<dbReference type="Pfam" id="PF00892">
    <property type="entry name" value="EamA"/>
    <property type="match status" value="1"/>
</dbReference>
<dbReference type="InterPro" id="IPR000390">
    <property type="entry name" value="Small_drug/metabolite_transptr"/>
</dbReference>
<feature type="transmembrane region" description="Helical" evidence="12">
    <location>
        <begin position="35"/>
        <end position="54"/>
    </location>
</feature>
<evidence type="ECO:0000313" key="14">
    <source>
        <dbReference type="EMBL" id="MFB9756650.1"/>
    </source>
</evidence>
<organism evidence="14 15">
    <name type="scientific">Paenibacillus hodogayensis</name>
    <dbReference type="NCBI Taxonomy" id="279208"/>
    <lineage>
        <taxon>Bacteria</taxon>
        <taxon>Bacillati</taxon>
        <taxon>Bacillota</taxon>
        <taxon>Bacilli</taxon>
        <taxon>Bacillales</taxon>
        <taxon>Paenibacillaceae</taxon>
        <taxon>Paenibacillus</taxon>
    </lineage>
</organism>
<evidence type="ECO:0000256" key="8">
    <source>
        <dbReference type="ARBA" id="ARBA00022985"/>
    </source>
</evidence>
<evidence type="ECO:0000256" key="4">
    <source>
        <dbReference type="ARBA" id="ARBA00022516"/>
    </source>
</evidence>
<keyword evidence="11 12" id="KW-0472">Membrane</keyword>
<keyword evidence="4" id="KW-0444">Lipid biosynthesis</keyword>
<keyword evidence="8" id="KW-0448">Lipopolysaccharide biosynthesis</keyword>
<evidence type="ECO:0000256" key="10">
    <source>
        <dbReference type="ARBA" id="ARBA00023098"/>
    </source>
</evidence>
<name>A0ABV5W8C5_9BACL</name>
<evidence type="ECO:0000256" key="9">
    <source>
        <dbReference type="ARBA" id="ARBA00022989"/>
    </source>
</evidence>
<evidence type="ECO:0000256" key="5">
    <source>
        <dbReference type="ARBA" id="ARBA00022519"/>
    </source>
</evidence>
<protein>
    <submittedName>
        <fullName evidence="14">EamA family transporter</fullName>
    </submittedName>
</protein>
<keyword evidence="6" id="KW-0441">Lipid A biosynthesis</keyword>
<dbReference type="PANTHER" id="PTHR30561">
    <property type="entry name" value="SMR FAMILY PROTON-DEPENDENT DRUG EFFLUX TRANSPORTER SUGE"/>
    <property type="match status" value="1"/>
</dbReference>
<dbReference type="EMBL" id="JBHMAG010000025">
    <property type="protein sequence ID" value="MFB9756650.1"/>
    <property type="molecule type" value="Genomic_DNA"/>
</dbReference>
<dbReference type="PANTHER" id="PTHR30561:SF9">
    <property type="entry name" value="4-AMINO-4-DEOXY-L-ARABINOSE-PHOSPHOUNDECAPRENOL FLIPPASE SUBUNIT ARNF-RELATED"/>
    <property type="match status" value="1"/>
</dbReference>
<proteinExistence type="inferred from homology"/>
<keyword evidence="9 12" id="KW-1133">Transmembrane helix</keyword>
<evidence type="ECO:0000256" key="12">
    <source>
        <dbReference type="SAM" id="Phobius"/>
    </source>
</evidence>
<keyword evidence="10" id="KW-0443">Lipid metabolism</keyword>
<dbReference type="Proteomes" id="UP001589619">
    <property type="component" value="Unassembled WGS sequence"/>
</dbReference>
<evidence type="ECO:0000256" key="2">
    <source>
        <dbReference type="ARBA" id="ARBA00007362"/>
    </source>
</evidence>
<keyword evidence="7 12" id="KW-0812">Transmembrane</keyword>
<keyword evidence="15" id="KW-1185">Reference proteome</keyword>
<dbReference type="RefSeq" id="WP_344913119.1">
    <property type="nucleotide sequence ID" value="NZ_BAAAYO010000011.1"/>
</dbReference>